<keyword evidence="6" id="KW-0560">Oxidoreductase</keyword>
<sequence>MKERQDFDIVIVGGGAIGATLALELDRLDYRVAVIEVRTPSFASANPERVIALNYGSRCHLDRLGLWPHVAAADTGQIRHIVVSEAGNRGRADLDVTEAPQLTEFGYVIEMGALLAPIYKAMEASSICMFSPATVLGVKNEMDAVNIRLRLSDYEQQIRANLLVGADGTNSQIRRMAGIDTYGWDYNRFGIVASVACAREHGETAYECFRNAGPLAFLPLADGRFSIVWAVTPAEATQLLEMDDERFIASLRRAAGPDVIGLTGDITAVSARAVFPLELTVAKSYACGRIALAGNAAHTVHPVAGQGMNVGLRDVDALVTMLNSDLGRRDPGQGIILQGYAEKRRADVLAVAGFTESMVHIFGSSVPGMKWLRGRGLDALASMPRLKELLLSQASGLGQMGDKA</sequence>
<keyword evidence="9" id="KW-0830">Ubiquinone</keyword>
<keyword evidence="4" id="KW-0285">Flavoprotein</keyword>
<dbReference type="PANTHER" id="PTHR43876:SF8">
    <property type="entry name" value="2-OCTAPRENYL-6-METHOXYPHENOL HYDROXYLASE"/>
    <property type="match status" value="1"/>
</dbReference>
<evidence type="ECO:0000256" key="2">
    <source>
        <dbReference type="ARBA" id="ARBA00004749"/>
    </source>
</evidence>
<accession>Q0F2N4</accession>
<dbReference type="eggNOG" id="COG0654">
    <property type="taxonomic scope" value="Bacteria"/>
</dbReference>
<evidence type="ECO:0000313" key="9">
    <source>
        <dbReference type="EMBL" id="EAU55516.1"/>
    </source>
</evidence>
<dbReference type="SUPFAM" id="SSF51905">
    <property type="entry name" value="FAD/NAD(P)-binding domain"/>
    <property type="match status" value="1"/>
</dbReference>
<keyword evidence="5" id="KW-0274">FAD</keyword>
<dbReference type="InterPro" id="IPR018168">
    <property type="entry name" value="Ubi_Hdrlase_CS"/>
</dbReference>
<dbReference type="PROSITE" id="PS01304">
    <property type="entry name" value="UBIH"/>
    <property type="match status" value="1"/>
</dbReference>
<dbReference type="InterPro" id="IPR010971">
    <property type="entry name" value="UbiH/COQ6"/>
</dbReference>
<reference evidence="9 10" key="1">
    <citation type="submission" date="2006-09" db="EMBL/GenBank/DDBJ databases">
        <authorList>
            <person name="Emerson D."/>
            <person name="Ferriera S."/>
            <person name="Johnson J."/>
            <person name="Kravitz S."/>
            <person name="Halpern A."/>
            <person name="Remington K."/>
            <person name="Beeson K."/>
            <person name="Tran B."/>
            <person name="Rogers Y.-H."/>
            <person name="Friedman R."/>
            <person name="Venter J.C."/>
        </authorList>
    </citation>
    <scope>NUCLEOTIDE SEQUENCE [LARGE SCALE GENOMIC DNA]</scope>
    <source>
        <strain evidence="9 10">PV-1</strain>
    </source>
</reference>
<evidence type="ECO:0000256" key="7">
    <source>
        <dbReference type="ARBA" id="ARBA00023033"/>
    </source>
</evidence>
<dbReference type="GO" id="GO:0008681">
    <property type="term" value="F:2-octaprenyl-6-methoxyphenol hydroxylase activity"/>
    <property type="evidence" value="ECO:0007669"/>
    <property type="project" value="TreeGrafter"/>
</dbReference>
<feature type="domain" description="FAD-binding" evidence="8">
    <location>
        <begin position="7"/>
        <end position="349"/>
    </location>
</feature>
<dbReference type="STRING" id="314344.AL013_01865"/>
<dbReference type="OrthoDB" id="9769565at2"/>
<evidence type="ECO:0000256" key="4">
    <source>
        <dbReference type="ARBA" id="ARBA00022630"/>
    </source>
</evidence>
<comment type="similarity">
    <text evidence="3">Belongs to the UbiH/COQ6 family.</text>
</comment>
<dbReference type="AlphaFoldDB" id="Q0F2N4"/>
<dbReference type="NCBIfam" id="TIGR01988">
    <property type="entry name" value="Ubi-OHases"/>
    <property type="match status" value="1"/>
</dbReference>
<evidence type="ECO:0000256" key="3">
    <source>
        <dbReference type="ARBA" id="ARBA00005349"/>
    </source>
</evidence>
<dbReference type="InParanoid" id="Q0F2N4"/>
<evidence type="ECO:0000256" key="6">
    <source>
        <dbReference type="ARBA" id="ARBA00023002"/>
    </source>
</evidence>
<protein>
    <submittedName>
        <fullName evidence="9">Ubiquinone biosynthesis hydroxylase, UbiH/UbiF/VisC/COQ6</fullName>
    </submittedName>
</protein>
<keyword evidence="10" id="KW-1185">Reference proteome</keyword>
<gene>
    <name evidence="9" type="ORF">SPV1_01172</name>
</gene>
<dbReference type="InterPro" id="IPR051205">
    <property type="entry name" value="UbiH/COQ6_monooxygenase"/>
</dbReference>
<dbReference type="Pfam" id="PF01494">
    <property type="entry name" value="FAD_binding_3"/>
    <property type="match status" value="1"/>
</dbReference>
<comment type="pathway">
    <text evidence="2">Cofactor biosynthesis; ubiquinone biosynthesis.</text>
</comment>
<comment type="cofactor">
    <cofactor evidence="1">
        <name>FAD</name>
        <dbReference type="ChEBI" id="CHEBI:57692"/>
    </cofactor>
</comment>
<dbReference type="GO" id="GO:0071949">
    <property type="term" value="F:FAD binding"/>
    <property type="evidence" value="ECO:0007669"/>
    <property type="project" value="InterPro"/>
</dbReference>
<evidence type="ECO:0000256" key="5">
    <source>
        <dbReference type="ARBA" id="ARBA00022827"/>
    </source>
</evidence>
<dbReference type="InterPro" id="IPR002938">
    <property type="entry name" value="FAD-bd"/>
</dbReference>
<dbReference type="PANTHER" id="PTHR43876">
    <property type="entry name" value="UBIQUINONE BIOSYNTHESIS MONOOXYGENASE COQ6, MITOCHONDRIAL"/>
    <property type="match status" value="1"/>
</dbReference>
<dbReference type="Gene3D" id="3.50.50.60">
    <property type="entry name" value="FAD/NAD(P)-binding domain"/>
    <property type="match status" value="2"/>
</dbReference>
<dbReference type="PRINTS" id="PR00420">
    <property type="entry name" value="RNGMNOXGNASE"/>
</dbReference>
<dbReference type="Proteomes" id="UP000005297">
    <property type="component" value="Unassembled WGS sequence"/>
</dbReference>
<keyword evidence="7" id="KW-0503">Monooxygenase</keyword>
<dbReference type="UniPathway" id="UPA00232"/>
<dbReference type="HOGENOM" id="CLU_009665_8_3_0"/>
<evidence type="ECO:0000259" key="8">
    <source>
        <dbReference type="Pfam" id="PF01494"/>
    </source>
</evidence>
<evidence type="ECO:0000256" key="1">
    <source>
        <dbReference type="ARBA" id="ARBA00001974"/>
    </source>
</evidence>
<dbReference type="RefSeq" id="WP_009850535.1">
    <property type="nucleotide sequence ID" value="NZ_DS022295.1"/>
</dbReference>
<name>Q0F2N4_9PROT</name>
<dbReference type="GO" id="GO:0006744">
    <property type="term" value="P:ubiquinone biosynthetic process"/>
    <property type="evidence" value="ECO:0007669"/>
    <property type="project" value="UniProtKB-UniPathway"/>
</dbReference>
<organism evidence="9 10">
    <name type="scientific">Mariprofundus ferrooxydans PV-1</name>
    <dbReference type="NCBI Taxonomy" id="314345"/>
    <lineage>
        <taxon>Bacteria</taxon>
        <taxon>Pseudomonadati</taxon>
        <taxon>Pseudomonadota</taxon>
        <taxon>Candidatius Mariprofundia</taxon>
        <taxon>Mariprofundales</taxon>
        <taxon>Mariprofundaceae</taxon>
        <taxon>Mariprofundus</taxon>
    </lineage>
</organism>
<evidence type="ECO:0000313" key="10">
    <source>
        <dbReference type="Proteomes" id="UP000005297"/>
    </source>
</evidence>
<comment type="caution">
    <text evidence="9">The sequence shown here is derived from an EMBL/GenBank/DDBJ whole genome shotgun (WGS) entry which is preliminary data.</text>
</comment>
<dbReference type="EMBL" id="AATS01000002">
    <property type="protein sequence ID" value="EAU55516.1"/>
    <property type="molecule type" value="Genomic_DNA"/>
</dbReference>
<dbReference type="InterPro" id="IPR036188">
    <property type="entry name" value="FAD/NAD-bd_sf"/>
</dbReference>
<proteinExistence type="inferred from homology"/>